<organism evidence="2 3">
    <name type="scientific">Micromonospora humidisoli</name>
    <dbReference type="NCBI Taxonomy" id="2807622"/>
    <lineage>
        <taxon>Bacteria</taxon>
        <taxon>Bacillati</taxon>
        <taxon>Actinomycetota</taxon>
        <taxon>Actinomycetes</taxon>
        <taxon>Micromonosporales</taxon>
        <taxon>Micromonosporaceae</taxon>
        <taxon>Micromonospora</taxon>
    </lineage>
</organism>
<feature type="transmembrane region" description="Helical" evidence="1">
    <location>
        <begin position="149"/>
        <end position="167"/>
    </location>
</feature>
<name>A0ABS2JGN8_9ACTN</name>
<keyword evidence="1" id="KW-0812">Transmembrane</keyword>
<keyword evidence="3" id="KW-1185">Reference proteome</keyword>
<sequence>MSTDPLRELLLAEYGQLKEEQRARIGLRDNLIYVTLAAYAAIVVGVTTLGSQGALLLILSGAATVLGWTHLANDEKISAIGRYVRTALAPRVEDLHPRAAPVFGWEETHRRDHRRRLRKILQASTDLLTFNVPALGGLVYYWVNGPWHWSLITGSLLLLVASFVLGWQRLLHVDLA</sequence>
<dbReference type="RefSeq" id="WP_204960901.1">
    <property type="nucleotide sequence ID" value="NZ_JAFEUO010000007.1"/>
</dbReference>
<accession>A0ABS2JGN8</accession>
<feature type="transmembrane region" description="Helical" evidence="1">
    <location>
        <begin position="55"/>
        <end position="72"/>
    </location>
</feature>
<proteinExistence type="predicted"/>
<gene>
    <name evidence="2" type="ORF">JQN84_24460</name>
</gene>
<evidence type="ECO:0000313" key="2">
    <source>
        <dbReference type="EMBL" id="MBM7085680.1"/>
    </source>
</evidence>
<evidence type="ECO:0000256" key="1">
    <source>
        <dbReference type="SAM" id="Phobius"/>
    </source>
</evidence>
<dbReference type="EMBL" id="JAFEUO010000007">
    <property type="protein sequence ID" value="MBM7085680.1"/>
    <property type="molecule type" value="Genomic_DNA"/>
</dbReference>
<dbReference type="Proteomes" id="UP000809587">
    <property type="component" value="Unassembled WGS sequence"/>
</dbReference>
<feature type="transmembrane region" description="Helical" evidence="1">
    <location>
        <begin position="31"/>
        <end position="49"/>
    </location>
</feature>
<keyword evidence="1" id="KW-0472">Membrane</keyword>
<comment type="caution">
    <text evidence="2">The sequence shown here is derived from an EMBL/GenBank/DDBJ whole genome shotgun (WGS) entry which is preliminary data.</text>
</comment>
<feature type="transmembrane region" description="Helical" evidence="1">
    <location>
        <begin position="120"/>
        <end position="143"/>
    </location>
</feature>
<evidence type="ECO:0000313" key="3">
    <source>
        <dbReference type="Proteomes" id="UP000809587"/>
    </source>
</evidence>
<keyword evidence="1" id="KW-1133">Transmembrane helix</keyword>
<reference evidence="2 3" key="1">
    <citation type="submission" date="2021-02" db="EMBL/GenBank/DDBJ databases">
        <authorList>
            <person name="Lee D.-H."/>
        </authorList>
    </citation>
    <scope>NUCLEOTIDE SEQUENCE [LARGE SCALE GENOMIC DNA]</scope>
    <source>
        <strain evidence="2 3">MMS20-R2-29</strain>
    </source>
</reference>
<protein>
    <submittedName>
        <fullName evidence="2">Uncharacterized protein</fullName>
    </submittedName>
</protein>